<dbReference type="InterPro" id="IPR003439">
    <property type="entry name" value="ABC_transporter-like_ATP-bd"/>
</dbReference>
<dbReference type="CDD" id="cd03255">
    <property type="entry name" value="ABC_MJ0796_LolCDE_FtsE"/>
    <property type="match status" value="1"/>
</dbReference>
<comment type="caution">
    <text evidence="5">The sequence shown here is derived from an EMBL/GenBank/DDBJ whole genome shotgun (WGS) entry which is preliminary data.</text>
</comment>
<organism evidence="5 6">
    <name type="scientific">Paenibacillus montaniterrae</name>
    <dbReference type="NCBI Taxonomy" id="429341"/>
    <lineage>
        <taxon>Bacteria</taxon>
        <taxon>Bacillati</taxon>
        <taxon>Bacillota</taxon>
        <taxon>Bacilli</taxon>
        <taxon>Bacillales</taxon>
        <taxon>Paenibacillaceae</taxon>
        <taxon>Paenibacillus</taxon>
    </lineage>
</organism>
<keyword evidence="2" id="KW-0547">Nucleotide-binding</keyword>
<feature type="domain" description="ABC transporter" evidence="4">
    <location>
        <begin position="7"/>
        <end position="248"/>
    </location>
</feature>
<name>A0A919YRP9_9BACL</name>
<dbReference type="AlphaFoldDB" id="A0A919YRP9"/>
<dbReference type="EMBL" id="BOSE01000004">
    <property type="protein sequence ID" value="GIP17099.1"/>
    <property type="molecule type" value="Genomic_DNA"/>
</dbReference>
<gene>
    <name evidence="5" type="ORF">J40TS1_27410</name>
</gene>
<evidence type="ECO:0000256" key="3">
    <source>
        <dbReference type="ARBA" id="ARBA00022840"/>
    </source>
</evidence>
<dbReference type="Proteomes" id="UP000683139">
    <property type="component" value="Unassembled WGS sequence"/>
</dbReference>
<keyword evidence="6" id="KW-1185">Reference proteome</keyword>
<reference evidence="5" key="1">
    <citation type="submission" date="2021-03" db="EMBL/GenBank/DDBJ databases">
        <title>Antimicrobial resistance genes in bacteria isolated from Japanese honey, and their potential for conferring macrolide and lincosamide resistance in the American foulbrood pathogen Paenibacillus larvae.</title>
        <authorList>
            <person name="Okamoto M."/>
            <person name="Kumagai M."/>
            <person name="Kanamori H."/>
            <person name="Takamatsu D."/>
        </authorList>
    </citation>
    <scope>NUCLEOTIDE SEQUENCE</scope>
    <source>
        <strain evidence="5">J40TS1</strain>
    </source>
</reference>
<evidence type="ECO:0000256" key="2">
    <source>
        <dbReference type="ARBA" id="ARBA00022741"/>
    </source>
</evidence>
<dbReference type="SMART" id="SM00382">
    <property type="entry name" value="AAA"/>
    <property type="match status" value="1"/>
</dbReference>
<dbReference type="RefSeq" id="WP_213515990.1">
    <property type="nucleotide sequence ID" value="NZ_BOSE01000004.1"/>
</dbReference>
<keyword evidence="3 5" id="KW-0067">ATP-binding</keyword>
<accession>A0A919YRP9</accession>
<sequence length="257" mass="28861">MSSNTILRLGDVEKVYQQGSNKVIALQKTKFEIDAGEFVVIMGTSGSGKTTLLNIIGGMIEPSSGTLFLRDKKIHFDAKHAQQLAQYRKKEIGVVFQDFNLIDAMTVNENIAIPLILDGEDASSIKERTSQMLKRVSLEQRGDFRPYELSGGQQQRVALARALIKEPTILLADEPTGNLDFETSKAILELLVEIKRSFGQTIIMVTHDPLMAAYGERILFMHDGMIKEELQLLEELDLDRKREEIIAAFYDMKGRPS</sequence>
<keyword evidence="1" id="KW-0813">Transport</keyword>
<dbReference type="GO" id="GO:0005524">
    <property type="term" value="F:ATP binding"/>
    <property type="evidence" value="ECO:0007669"/>
    <property type="project" value="UniProtKB-KW"/>
</dbReference>
<proteinExistence type="predicted"/>
<dbReference type="PANTHER" id="PTHR24220">
    <property type="entry name" value="IMPORT ATP-BINDING PROTEIN"/>
    <property type="match status" value="1"/>
</dbReference>
<dbReference type="Pfam" id="PF00005">
    <property type="entry name" value="ABC_tran"/>
    <property type="match status" value="1"/>
</dbReference>
<dbReference type="InterPro" id="IPR027417">
    <property type="entry name" value="P-loop_NTPase"/>
</dbReference>
<dbReference type="GO" id="GO:0098796">
    <property type="term" value="C:membrane protein complex"/>
    <property type="evidence" value="ECO:0007669"/>
    <property type="project" value="UniProtKB-ARBA"/>
</dbReference>
<dbReference type="GO" id="GO:0016887">
    <property type="term" value="F:ATP hydrolysis activity"/>
    <property type="evidence" value="ECO:0007669"/>
    <property type="project" value="InterPro"/>
</dbReference>
<dbReference type="InterPro" id="IPR003593">
    <property type="entry name" value="AAA+_ATPase"/>
</dbReference>
<dbReference type="GO" id="GO:0022857">
    <property type="term" value="F:transmembrane transporter activity"/>
    <property type="evidence" value="ECO:0007669"/>
    <property type="project" value="TreeGrafter"/>
</dbReference>
<dbReference type="PROSITE" id="PS00211">
    <property type="entry name" value="ABC_TRANSPORTER_1"/>
    <property type="match status" value="1"/>
</dbReference>
<dbReference type="InterPro" id="IPR017871">
    <property type="entry name" value="ABC_transporter-like_CS"/>
</dbReference>
<evidence type="ECO:0000259" key="4">
    <source>
        <dbReference type="PROSITE" id="PS50893"/>
    </source>
</evidence>
<protein>
    <submittedName>
        <fullName evidence="5">ABC transporter ATP-binding protein</fullName>
    </submittedName>
</protein>
<evidence type="ECO:0000313" key="5">
    <source>
        <dbReference type="EMBL" id="GIP17099.1"/>
    </source>
</evidence>
<dbReference type="FunFam" id="3.40.50.300:FF:000032">
    <property type="entry name" value="Export ABC transporter ATP-binding protein"/>
    <property type="match status" value="1"/>
</dbReference>
<evidence type="ECO:0000313" key="6">
    <source>
        <dbReference type="Proteomes" id="UP000683139"/>
    </source>
</evidence>
<dbReference type="InterPro" id="IPR015854">
    <property type="entry name" value="ABC_transpr_LolD-like"/>
</dbReference>
<dbReference type="SUPFAM" id="SSF52540">
    <property type="entry name" value="P-loop containing nucleoside triphosphate hydrolases"/>
    <property type="match status" value="1"/>
</dbReference>
<evidence type="ECO:0000256" key="1">
    <source>
        <dbReference type="ARBA" id="ARBA00022448"/>
    </source>
</evidence>
<dbReference type="GO" id="GO:0005886">
    <property type="term" value="C:plasma membrane"/>
    <property type="evidence" value="ECO:0007669"/>
    <property type="project" value="TreeGrafter"/>
</dbReference>
<dbReference type="Gene3D" id="3.40.50.300">
    <property type="entry name" value="P-loop containing nucleotide triphosphate hydrolases"/>
    <property type="match status" value="1"/>
</dbReference>
<dbReference type="InterPro" id="IPR017911">
    <property type="entry name" value="MacB-like_ATP-bd"/>
</dbReference>
<dbReference type="PROSITE" id="PS50893">
    <property type="entry name" value="ABC_TRANSPORTER_2"/>
    <property type="match status" value="1"/>
</dbReference>